<dbReference type="AlphaFoldDB" id="A0A1Q8E6U2"/>
<dbReference type="RefSeq" id="WP_075105195.1">
    <property type="nucleotide sequence ID" value="NZ_MSJM01000006.1"/>
</dbReference>
<feature type="transmembrane region" description="Helical" evidence="1">
    <location>
        <begin position="94"/>
        <end position="114"/>
    </location>
</feature>
<gene>
    <name evidence="2" type="ORF">BU202_07625</name>
</gene>
<dbReference type="EMBL" id="MSJM01000006">
    <property type="protein sequence ID" value="OLF47519.1"/>
    <property type="molecule type" value="Genomic_DNA"/>
</dbReference>
<proteinExistence type="predicted"/>
<feature type="transmembrane region" description="Helical" evidence="1">
    <location>
        <begin position="64"/>
        <end position="82"/>
    </location>
</feature>
<dbReference type="Proteomes" id="UP000186890">
    <property type="component" value="Unassembled WGS sequence"/>
</dbReference>
<keyword evidence="1" id="KW-1133">Transmembrane helix</keyword>
<name>A0A1Q8E6U2_9STRE</name>
<feature type="transmembrane region" description="Helical" evidence="1">
    <location>
        <begin position="36"/>
        <end position="52"/>
    </location>
</feature>
<keyword evidence="1" id="KW-0472">Membrane</keyword>
<reference evidence="3" key="1">
    <citation type="submission" date="2016-12" db="EMBL/GenBank/DDBJ databases">
        <authorList>
            <person name="Gulvik C.A."/>
        </authorList>
    </citation>
    <scope>NUCLEOTIDE SEQUENCE [LARGE SCALE GENOMIC DNA]</scope>
    <source>
        <strain evidence="3">NED12-00049-6B</strain>
    </source>
</reference>
<evidence type="ECO:0000313" key="2">
    <source>
        <dbReference type="EMBL" id="OLF47519.1"/>
    </source>
</evidence>
<dbReference type="OrthoDB" id="2224686at2"/>
<sequence length="120" mass="13998">MKKELFYYWENFCRLNALLFALTALTLLLFPPLNPPLHFSNFANLFTFPLVVNRKMKTKLRYRFLIAIGLVFILGFILEPIWEKIPAKSLHPTPLFYFLASLVLGALALGNYVYQKRKKG</sequence>
<accession>A0A1Q8E6U2</accession>
<evidence type="ECO:0000313" key="3">
    <source>
        <dbReference type="Proteomes" id="UP000186890"/>
    </source>
</evidence>
<evidence type="ECO:0000256" key="1">
    <source>
        <dbReference type="SAM" id="Phobius"/>
    </source>
</evidence>
<keyword evidence="3" id="KW-1185">Reference proteome</keyword>
<feature type="transmembrane region" description="Helical" evidence="1">
    <location>
        <begin position="12"/>
        <end position="30"/>
    </location>
</feature>
<organism evidence="2 3">
    <name type="scientific">Streptococcus cuniculi</name>
    <dbReference type="NCBI Taxonomy" id="1432788"/>
    <lineage>
        <taxon>Bacteria</taxon>
        <taxon>Bacillati</taxon>
        <taxon>Bacillota</taxon>
        <taxon>Bacilli</taxon>
        <taxon>Lactobacillales</taxon>
        <taxon>Streptococcaceae</taxon>
        <taxon>Streptococcus</taxon>
    </lineage>
</organism>
<keyword evidence="1" id="KW-0812">Transmembrane</keyword>
<protein>
    <submittedName>
        <fullName evidence="2">Uncharacterized protein</fullName>
    </submittedName>
</protein>
<comment type="caution">
    <text evidence="2">The sequence shown here is derived from an EMBL/GenBank/DDBJ whole genome shotgun (WGS) entry which is preliminary data.</text>
</comment>